<proteinExistence type="predicted"/>
<evidence type="ECO:0000313" key="3">
    <source>
        <dbReference type="EMBL" id="QNO16909.1"/>
    </source>
</evidence>
<dbReference type="InterPro" id="IPR051332">
    <property type="entry name" value="Fosfomycin_Res_Enzymes"/>
</dbReference>
<name>A0A7G9WDZ7_9FIRM</name>
<evidence type="ECO:0000256" key="1">
    <source>
        <dbReference type="ARBA" id="ARBA00022723"/>
    </source>
</evidence>
<dbReference type="Gene3D" id="3.10.180.10">
    <property type="entry name" value="2,3-Dihydroxybiphenyl 1,2-Dioxygenase, domain 1"/>
    <property type="match status" value="1"/>
</dbReference>
<dbReference type="PROSITE" id="PS51819">
    <property type="entry name" value="VOC"/>
    <property type="match status" value="1"/>
</dbReference>
<evidence type="ECO:0000259" key="2">
    <source>
        <dbReference type="PROSITE" id="PS51819"/>
    </source>
</evidence>
<protein>
    <submittedName>
        <fullName evidence="3">VOC family protein</fullName>
    </submittedName>
</protein>
<dbReference type="RefSeq" id="WP_212505976.1">
    <property type="nucleotide sequence ID" value="NZ_CP060696.1"/>
</dbReference>
<dbReference type="InterPro" id="IPR004360">
    <property type="entry name" value="Glyas_Fos-R_dOase_dom"/>
</dbReference>
<dbReference type="SUPFAM" id="SSF54593">
    <property type="entry name" value="Glyoxalase/Bleomycin resistance protein/Dihydroxybiphenyl dioxygenase"/>
    <property type="match status" value="1"/>
</dbReference>
<dbReference type="EMBL" id="CP060696">
    <property type="protein sequence ID" value="QNO16909.1"/>
    <property type="molecule type" value="Genomic_DNA"/>
</dbReference>
<dbReference type="GO" id="GO:0046872">
    <property type="term" value="F:metal ion binding"/>
    <property type="evidence" value="ECO:0007669"/>
    <property type="project" value="UniProtKB-KW"/>
</dbReference>
<evidence type="ECO:0000313" key="4">
    <source>
        <dbReference type="Proteomes" id="UP000516046"/>
    </source>
</evidence>
<dbReference type="PANTHER" id="PTHR36113:SF6">
    <property type="entry name" value="FOSFOMYCIN RESISTANCE PROTEIN FOSX"/>
    <property type="match status" value="1"/>
</dbReference>
<reference evidence="3 4" key="1">
    <citation type="submission" date="2020-08" db="EMBL/GenBank/DDBJ databases">
        <authorList>
            <person name="Ren C."/>
            <person name="Gu Y."/>
            <person name="Xu Y."/>
        </authorList>
    </citation>
    <scope>NUCLEOTIDE SEQUENCE [LARGE SCALE GENOMIC DNA]</scope>
    <source>
        <strain evidence="3 4">LBM18003</strain>
    </source>
</reference>
<dbReference type="InterPro" id="IPR029068">
    <property type="entry name" value="Glyas_Bleomycin-R_OHBP_Dase"/>
</dbReference>
<keyword evidence="4" id="KW-1185">Reference proteome</keyword>
<dbReference type="AlphaFoldDB" id="A0A7G9WDZ7"/>
<dbReference type="PANTHER" id="PTHR36113">
    <property type="entry name" value="LYASE, PUTATIVE-RELATED-RELATED"/>
    <property type="match status" value="1"/>
</dbReference>
<dbReference type="KEGG" id="caml:H6X83_07985"/>
<gene>
    <name evidence="3" type="ORF">H6X83_07985</name>
</gene>
<dbReference type="InterPro" id="IPR037523">
    <property type="entry name" value="VOC_core"/>
</dbReference>
<accession>A0A7G9WDZ7</accession>
<sequence length="146" mass="17458">MTPVIDHIHITVSDIDRAEKFYDWFLPLLGFDLSLKEYDDVPEYEYRIVEYHNRNFSFGIVNQRKEYANETVSRRRAGALHHLAFHVESKNKVDELFEKIAAIPALIVHAPQYYPEYCKDYYAFFFKDTEGIEFEIVSFARHDYFT</sequence>
<keyword evidence="1" id="KW-0479">Metal-binding</keyword>
<feature type="domain" description="VOC" evidence="2">
    <location>
        <begin position="4"/>
        <end position="139"/>
    </location>
</feature>
<dbReference type="Pfam" id="PF00903">
    <property type="entry name" value="Glyoxalase"/>
    <property type="match status" value="1"/>
</dbReference>
<dbReference type="Proteomes" id="UP000516046">
    <property type="component" value="Chromosome"/>
</dbReference>
<organism evidence="3 4">
    <name type="scientific">Caproicibacterium amylolyticum</name>
    <dbReference type="NCBI Taxonomy" id="2766537"/>
    <lineage>
        <taxon>Bacteria</taxon>
        <taxon>Bacillati</taxon>
        <taxon>Bacillota</taxon>
        <taxon>Clostridia</taxon>
        <taxon>Eubacteriales</taxon>
        <taxon>Oscillospiraceae</taxon>
        <taxon>Caproicibacterium</taxon>
    </lineage>
</organism>